<evidence type="ECO:0000256" key="3">
    <source>
        <dbReference type="ARBA" id="ARBA00022801"/>
    </source>
</evidence>
<dbReference type="InterPro" id="IPR001567">
    <property type="entry name" value="Pept_M3A_M3B_dom"/>
</dbReference>
<dbReference type="EC" id="3.4.24.-" evidence="6"/>
<dbReference type="SUPFAM" id="SSF55486">
    <property type="entry name" value="Metalloproteases ('zincins'), catalytic domain"/>
    <property type="match status" value="1"/>
</dbReference>
<dbReference type="Pfam" id="PF01432">
    <property type="entry name" value="Peptidase_M3"/>
    <property type="match status" value="1"/>
</dbReference>
<dbReference type="InterPro" id="IPR034009">
    <property type="entry name" value="M3B_PepF_4"/>
</dbReference>
<dbReference type="CDD" id="cd09609">
    <property type="entry name" value="M3B_PepF"/>
    <property type="match status" value="1"/>
</dbReference>
<evidence type="ECO:0000256" key="2">
    <source>
        <dbReference type="ARBA" id="ARBA00022723"/>
    </source>
</evidence>
<evidence type="ECO:0000259" key="7">
    <source>
        <dbReference type="Pfam" id="PF01432"/>
    </source>
</evidence>
<feature type="domain" description="Peptidase M3A/M3B catalytic" evidence="7">
    <location>
        <begin position="202"/>
        <end position="581"/>
    </location>
</feature>
<keyword evidence="2 6" id="KW-0479">Metal-binding</keyword>
<evidence type="ECO:0000313" key="8">
    <source>
        <dbReference type="EMBL" id="MFD1432978.1"/>
    </source>
</evidence>
<protein>
    <recommendedName>
        <fullName evidence="6">Oligopeptidase F</fullName>
        <ecNumber evidence="6">3.4.24.-</ecNumber>
    </recommendedName>
</protein>
<gene>
    <name evidence="8" type="primary">pepF</name>
    <name evidence="8" type="ORF">ACFQ47_09900</name>
</gene>
<reference evidence="9" key="1">
    <citation type="journal article" date="2019" name="Int. J. Syst. Evol. Microbiol.">
        <title>The Global Catalogue of Microorganisms (GCM) 10K type strain sequencing project: providing services to taxonomists for standard genome sequencing and annotation.</title>
        <authorList>
            <consortium name="The Broad Institute Genomics Platform"/>
            <consortium name="The Broad Institute Genome Sequencing Center for Infectious Disease"/>
            <person name="Wu L."/>
            <person name="Ma J."/>
        </authorList>
    </citation>
    <scope>NUCLEOTIDE SEQUENCE [LARGE SCALE GENOMIC DNA]</scope>
    <source>
        <strain evidence="9">CCM 8947</strain>
    </source>
</reference>
<keyword evidence="3 6" id="KW-0378">Hydrolase</keyword>
<keyword evidence="1 6" id="KW-0645">Protease</keyword>
<keyword evidence="5 6" id="KW-0482">Metalloprotease</keyword>
<sequence length="601" mass="67245">MTAAQAPRKDYPETDKWDLTAIYASDTAYEQDIKKLQELAADFTRIYQGRLNEVGAIKDALADMANIQTIADHLSHYAFLPQAADTTDPAANHQLNRINQLFASVFGQLTFFDTELQAQSNELLDEVAATDEDTAAVIRHIKAAKAHELPGAVEQVLTQLGPTLDTPNAIRDQMFADMDFGSFTVAGKTYPLSFTLYEEEYQKHPDTAVRRAAYHQFCDTLARYQNTMAAAYYNQVAKEKTLATLRGYDSVFDYLLAPQEVTRAMFDRQIDGLMQGLAPVMQRYVTHLKKLWGLDHIGYTDLQIDIDPEFAPAVTRAEAPSMVNDALAPMGPAYQELIAHAFPQRWVDFAPNAGKASGAFATMPYAIHPYVLMSWSDTLPALYTLIHELGHTGQMTLASRKHDIMAANPSTYVVEGPSTFHELLLTKSLLAKASDPRLKRFALSRLLSDTYFHNCVTHLLEAAFQREVYTLIDNGESFNAAKLNELKLQVLHQFWGDAVDLTDGRPELTWMRQSHYYMGLYSYTYSASMVISTGAFLRLQNGDENAIHDWQEFLALGDTKTPLEEAKVAGVDISTAKPLENMVAFLDETEKQIEALSAEID</sequence>
<comment type="similarity">
    <text evidence="6">Belongs to the peptidase M3B family.</text>
</comment>
<keyword evidence="9" id="KW-1185">Reference proteome</keyword>
<evidence type="ECO:0000256" key="4">
    <source>
        <dbReference type="ARBA" id="ARBA00022833"/>
    </source>
</evidence>
<evidence type="ECO:0000256" key="6">
    <source>
        <dbReference type="RuleBase" id="RU368091"/>
    </source>
</evidence>
<comment type="cofactor">
    <cofactor evidence="6">
        <name>Zn(2+)</name>
        <dbReference type="ChEBI" id="CHEBI:29105"/>
    </cofactor>
    <text evidence="6">Binds 1 zinc ion.</text>
</comment>
<dbReference type="RefSeq" id="WP_125698044.1">
    <property type="nucleotide sequence ID" value="NZ_JBHTOG010000050.1"/>
</dbReference>
<accession>A0ABW4CSQ7</accession>
<dbReference type="EMBL" id="JBHTOG010000050">
    <property type="protein sequence ID" value="MFD1432978.1"/>
    <property type="molecule type" value="Genomic_DNA"/>
</dbReference>
<comment type="function">
    <text evidence="6">Has oligopeptidase activity and degrades a variety of small bioactive peptides.</text>
</comment>
<keyword evidence="4 6" id="KW-0862">Zinc</keyword>
<dbReference type="InterPro" id="IPR042088">
    <property type="entry name" value="OligoPept_F_C"/>
</dbReference>
<dbReference type="InterPro" id="IPR004438">
    <property type="entry name" value="Peptidase_M3B"/>
</dbReference>
<dbReference type="Proteomes" id="UP001597192">
    <property type="component" value="Unassembled WGS sequence"/>
</dbReference>
<dbReference type="InterPro" id="IPR045090">
    <property type="entry name" value="Pept_M3A_M3B"/>
</dbReference>
<organism evidence="8 9">
    <name type="scientific">Lacticaseibacillus yichunensis</name>
    <dbReference type="NCBI Taxonomy" id="2486015"/>
    <lineage>
        <taxon>Bacteria</taxon>
        <taxon>Bacillati</taxon>
        <taxon>Bacillota</taxon>
        <taxon>Bacilli</taxon>
        <taxon>Lactobacillales</taxon>
        <taxon>Lactobacillaceae</taxon>
        <taxon>Lacticaseibacillus</taxon>
    </lineage>
</organism>
<dbReference type="Gene3D" id="1.20.140.70">
    <property type="entry name" value="Oligopeptidase f, N-terminal domain"/>
    <property type="match status" value="1"/>
</dbReference>
<dbReference type="PANTHER" id="PTHR11804:SF45">
    <property type="entry name" value="SIMILAR TO OLIGOENDOPEPTIDASE"/>
    <property type="match status" value="1"/>
</dbReference>
<evidence type="ECO:0000256" key="1">
    <source>
        <dbReference type="ARBA" id="ARBA00022670"/>
    </source>
</evidence>
<proteinExistence type="inferred from homology"/>
<dbReference type="PANTHER" id="PTHR11804">
    <property type="entry name" value="PROTEASE M3 THIMET OLIGOPEPTIDASE-RELATED"/>
    <property type="match status" value="1"/>
</dbReference>
<comment type="caution">
    <text evidence="8">The sequence shown here is derived from an EMBL/GenBank/DDBJ whole genome shotgun (WGS) entry which is preliminary data.</text>
</comment>
<name>A0ABW4CSQ7_9LACO</name>
<dbReference type="Gene3D" id="1.10.1370.20">
    <property type="entry name" value="Oligoendopeptidase f, C-terminal domain"/>
    <property type="match status" value="1"/>
</dbReference>
<evidence type="ECO:0000313" key="9">
    <source>
        <dbReference type="Proteomes" id="UP001597192"/>
    </source>
</evidence>
<dbReference type="NCBIfam" id="TIGR00181">
    <property type="entry name" value="pepF"/>
    <property type="match status" value="1"/>
</dbReference>
<evidence type="ECO:0000256" key="5">
    <source>
        <dbReference type="ARBA" id="ARBA00023049"/>
    </source>
</evidence>